<reference evidence="2" key="1">
    <citation type="journal article" date="2025" name="Aquaculture">
        <title>Assessment of the bioflocculant production and safety properties of Metabacillus hrfriensis sp. nov. based on phenotypic and whole-genome sequencing analysis.</title>
        <authorList>
            <person name="Zhang R."/>
            <person name="Zhao Z."/>
            <person name="Luo L."/>
            <person name="Wang S."/>
            <person name="Guo K."/>
            <person name="Xu W."/>
        </authorList>
    </citation>
    <scope>NUCLEOTIDE SEQUENCE [LARGE SCALE GENOMIC DNA]</scope>
    <source>
        <strain evidence="2">CT-WN-B3</strain>
    </source>
</reference>
<organism evidence="1 2">
    <name type="scientific">Metabacillus hrfriensis</name>
    <dbReference type="NCBI Taxonomy" id="3048891"/>
    <lineage>
        <taxon>Bacteria</taxon>
        <taxon>Bacillati</taxon>
        <taxon>Bacillota</taxon>
        <taxon>Bacilli</taxon>
        <taxon>Bacillales</taxon>
        <taxon>Bacillaceae</taxon>
        <taxon>Metabacillus</taxon>
    </lineage>
</organism>
<gene>
    <name evidence="1" type="ORF">QLQ22_05530</name>
</gene>
<proteinExistence type="predicted"/>
<sequence>MVSIKDIAKKAGVSISTVSYALNGSPKVTEETSAKILAIAKDLNYIPNASARNLKKRETKVIGVYLTDFSGAFYGQLLQGILESLSRNDYGLIVCSGEHSHRYLPERMIDGAIVLDSTFSSDELLTYAERGHKIVILDRQIEHPNINQVLLDNKAGATLAIDHIVEKGHTKLYVVTGPEDSFDSMQRLHAVRQAAKRYPHIEYTEIAGDFTKEAGERAAEQIMNEYDQIAAAFCLNDEMAIGMYNYLANTEYRAGEHIHIIGFDNLEVSHYTKPRLSTIDYSKRKWGALASEQLLKLIKGVPVENERIYVTLIEGESISEKKA</sequence>
<name>A0ACD4REH3_9BACI</name>
<protein>
    <submittedName>
        <fullName evidence="1">LacI family DNA-binding transcriptional regulator</fullName>
    </submittedName>
</protein>
<accession>A0ACD4REH3</accession>
<keyword evidence="1" id="KW-0238">DNA-binding</keyword>
<dbReference type="EMBL" id="CP126116">
    <property type="protein sequence ID" value="WHZ58801.1"/>
    <property type="molecule type" value="Genomic_DNA"/>
</dbReference>
<keyword evidence="2" id="KW-1185">Reference proteome</keyword>
<evidence type="ECO:0000313" key="1">
    <source>
        <dbReference type="EMBL" id="WHZ58801.1"/>
    </source>
</evidence>
<evidence type="ECO:0000313" key="2">
    <source>
        <dbReference type="Proteomes" id="UP001226091"/>
    </source>
</evidence>
<dbReference type="Proteomes" id="UP001226091">
    <property type="component" value="Chromosome"/>
</dbReference>